<evidence type="ECO:0000313" key="4">
    <source>
        <dbReference type="Proteomes" id="UP001152646"/>
    </source>
</evidence>
<comment type="caution">
    <text evidence="3">The sequence shown here is derived from an EMBL/GenBank/DDBJ whole genome shotgun (WGS) entry which is preliminary data.</text>
</comment>
<proteinExistence type="predicted"/>
<name>A0A9W4JBQ3_9EURO</name>
<keyword evidence="2" id="KW-1133">Transmembrane helix</keyword>
<evidence type="ECO:0000256" key="1">
    <source>
        <dbReference type="SAM" id="MobiDB-lite"/>
    </source>
</evidence>
<feature type="transmembrane region" description="Helical" evidence="2">
    <location>
        <begin position="219"/>
        <end position="237"/>
    </location>
</feature>
<dbReference type="Proteomes" id="UP001152646">
    <property type="component" value="Unassembled WGS sequence"/>
</dbReference>
<feature type="compositionally biased region" description="Polar residues" evidence="1">
    <location>
        <begin position="399"/>
        <end position="416"/>
    </location>
</feature>
<dbReference type="OrthoDB" id="1918685at2759"/>
<reference evidence="3" key="1">
    <citation type="submission" date="2021-07" db="EMBL/GenBank/DDBJ databases">
        <authorList>
            <person name="Branca A.L. A."/>
        </authorList>
    </citation>
    <scope>NUCLEOTIDE SEQUENCE</scope>
</reference>
<evidence type="ECO:0000313" key="3">
    <source>
        <dbReference type="EMBL" id="CAG8382663.1"/>
    </source>
</evidence>
<feature type="region of interest" description="Disordered" evidence="1">
    <location>
        <begin position="244"/>
        <end position="420"/>
    </location>
</feature>
<sequence>MLYFSRIPETKFIITLPHILPQEHFILSTIYSISIPSYPLSLSPSCQHSTSINILSRYVSYSISLTLNLINTFHQHSFSSTLHLTKTPSHHDSVSSAFYSSLFLFTKTSSYYNSISSALHLITTLSHQHSVPSALCPISTLSYQHSVPLSSRLDSVSSRLCLISTLSHKYSTSLLFLFTKTLSHQHLVSSTFCPIRTLLHHHSSLPRLRLVATLSHQHFVLSRVILILFLFLLLLLLPNHTNTNPGTWDTGKMSSGPPPPPPPRRPVQPQPASKFGARPEKPKPHASQGLTTPFESAIDPKEPYVYSPRAGVYGKAGGKEPPARYRPAGHISSSAQEPDEADDDDLRSLFSGPLSPSWDIPIRNIMGQMEQTSGRPRSSSPRRAPGLERYRSPTPRVPSGSQRPARSAGQTSTEAQNAARIARMPHRVPAAKTPGVIFTRGYAWFDNSKHEILAHVYVGPDKTSIGFLRLSGLSSDTKRDLMQSGKQSGSNEFQVWFKDLCTPEQFEQLRDYSAHKTKIVGWFEGFAENNEKLFSMAERLRNGNKIAIHYFASQSKGPQYSMVAWSRESSAFRFPDWFPKHPPRDAEIPLLFAVQTDVRPIRALGPSISSGSHQPSLPPLVRPPPATTNLEKFMAERKIIVGELATIKNGAKRLKADCFYLHFPSEDDDARKDFDLLKKYLVLHEMIVFTGSDNDGWSKFFGENKKGVVIFHESFARYAALQPHLIQALQYPSLNFWVVRVEERLWGMPSQFFSPGDHCTRIFPGDGVILLTEDMLGDLKRTAILLQWIREQQGPKASPDVRHIMLHPGVMEWIRKRLGDERLAKDHAVLKLVRGLIWKLNPSKPPDDMFKESSLDPDSTNAVMSPHHVRGYDSPNNVEPKSKEMVLQDANSLIRFFADWGQHNMQRFKHFVVVTSITDNDVYERWKAYGHITVIRGGHKSLFGRFKIRNSDLERLWNRVCNGS</sequence>
<dbReference type="EMBL" id="CAJVPA010000188">
    <property type="protein sequence ID" value="CAG8382663.1"/>
    <property type="molecule type" value="Genomic_DNA"/>
</dbReference>
<feature type="compositionally biased region" description="Pro residues" evidence="1">
    <location>
        <begin position="256"/>
        <end position="269"/>
    </location>
</feature>
<accession>A0A9W4JBQ3</accession>
<evidence type="ECO:0000256" key="2">
    <source>
        <dbReference type="SAM" id="Phobius"/>
    </source>
</evidence>
<keyword evidence="2" id="KW-0812">Transmembrane</keyword>
<feature type="compositionally biased region" description="Low complexity" evidence="1">
    <location>
        <begin position="373"/>
        <end position="384"/>
    </location>
</feature>
<dbReference type="AlphaFoldDB" id="A0A9W4JBQ3"/>
<organism evidence="3 4">
    <name type="scientific">Penicillium salamii</name>
    <dbReference type="NCBI Taxonomy" id="1612424"/>
    <lineage>
        <taxon>Eukaryota</taxon>
        <taxon>Fungi</taxon>
        <taxon>Dikarya</taxon>
        <taxon>Ascomycota</taxon>
        <taxon>Pezizomycotina</taxon>
        <taxon>Eurotiomycetes</taxon>
        <taxon>Eurotiomycetidae</taxon>
        <taxon>Eurotiales</taxon>
        <taxon>Aspergillaceae</taxon>
        <taxon>Penicillium</taxon>
    </lineage>
</organism>
<keyword evidence="2" id="KW-0472">Membrane</keyword>
<feature type="region of interest" description="Disordered" evidence="1">
    <location>
        <begin position="849"/>
        <end position="878"/>
    </location>
</feature>
<gene>
    <name evidence="3" type="ORF">PSALAMII_LOCUS6194</name>
</gene>
<protein>
    <submittedName>
        <fullName evidence="3">Uncharacterized protein</fullName>
    </submittedName>
</protein>